<dbReference type="AlphaFoldDB" id="A0AAD3XTL7"/>
<accession>A0AAD3XTL7</accession>
<protein>
    <submittedName>
        <fullName evidence="2">Uncharacterized protein</fullName>
    </submittedName>
</protein>
<keyword evidence="3" id="KW-1185">Reference proteome</keyword>
<evidence type="ECO:0000313" key="3">
    <source>
        <dbReference type="Proteomes" id="UP001279734"/>
    </source>
</evidence>
<gene>
    <name evidence="2" type="ORF">Nepgr_017712</name>
</gene>
<reference evidence="2" key="1">
    <citation type="submission" date="2023-05" db="EMBL/GenBank/DDBJ databases">
        <title>Nepenthes gracilis genome sequencing.</title>
        <authorList>
            <person name="Fukushima K."/>
        </authorList>
    </citation>
    <scope>NUCLEOTIDE SEQUENCE</scope>
    <source>
        <strain evidence="2">SING2019-196</strain>
    </source>
</reference>
<evidence type="ECO:0000313" key="2">
    <source>
        <dbReference type="EMBL" id="GMH15871.1"/>
    </source>
</evidence>
<organism evidence="2 3">
    <name type="scientific">Nepenthes gracilis</name>
    <name type="common">Slender pitcher plant</name>
    <dbReference type="NCBI Taxonomy" id="150966"/>
    <lineage>
        <taxon>Eukaryota</taxon>
        <taxon>Viridiplantae</taxon>
        <taxon>Streptophyta</taxon>
        <taxon>Embryophyta</taxon>
        <taxon>Tracheophyta</taxon>
        <taxon>Spermatophyta</taxon>
        <taxon>Magnoliopsida</taxon>
        <taxon>eudicotyledons</taxon>
        <taxon>Gunneridae</taxon>
        <taxon>Pentapetalae</taxon>
        <taxon>Caryophyllales</taxon>
        <taxon>Nepenthaceae</taxon>
        <taxon>Nepenthes</taxon>
    </lineage>
</organism>
<dbReference type="Proteomes" id="UP001279734">
    <property type="component" value="Unassembled WGS sequence"/>
</dbReference>
<dbReference type="EMBL" id="BSYO01000015">
    <property type="protein sequence ID" value="GMH15871.1"/>
    <property type="molecule type" value="Genomic_DNA"/>
</dbReference>
<comment type="caution">
    <text evidence="2">The sequence shown here is derived from an EMBL/GenBank/DDBJ whole genome shotgun (WGS) entry which is preliminary data.</text>
</comment>
<evidence type="ECO:0000256" key="1">
    <source>
        <dbReference type="SAM" id="MobiDB-lite"/>
    </source>
</evidence>
<sequence>MASCSFSHPLLGPQALGVLLHRICRPTTIFVCDASNASRGQEGHRCGPCEAPSWDINHRAPKGAPQPRNIGQFR</sequence>
<feature type="region of interest" description="Disordered" evidence="1">
    <location>
        <begin position="53"/>
        <end position="74"/>
    </location>
</feature>
<name>A0AAD3XTL7_NEPGR</name>
<proteinExistence type="predicted"/>